<feature type="compositionally biased region" description="Basic and acidic residues" evidence="1">
    <location>
        <begin position="57"/>
        <end position="69"/>
    </location>
</feature>
<protein>
    <submittedName>
        <fullName evidence="2">Uncharacterized protein</fullName>
    </submittedName>
</protein>
<proteinExistence type="predicted"/>
<dbReference type="Proteomes" id="UP000054564">
    <property type="component" value="Unassembled WGS sequence"/>
</dbReference>
<dbReference type="AlphaFoldDB" id="A0A0L0UNP8"/>
<reference evidence="3" key="1">
    <citation type="submission" date="2014-03" db="EMBL/GenBank/DDBJ databases">
        <title>The Genome Sequence of Puccinia striiformis f. sp. tritici PST-78.</title>
        <authorList>
            <consortium name="The Broad Institute Genome Sequencing Platform"/>
            <person name="Cuomo C."/>
            <person name="Hulbert S."/>
            <person name="Chen X."/>
            <person name="Walker B."/>
            <person name="Young S.K."/>
            <person name="Zeng Q."/>
            <person name="Gargeya S."/>
            <person name="Fitzgerald M."/>
            <person name="Haas B."/>
            <person name="Abouelleil A."/>
            <person name="Alvarado L."/>
            <person name="Arachchi H.M."/>
            <person name="Berlin A.M."/>
            <person name="Chapman S.B."/>
            <person name="Goldberg J."/>
            <person name="Griggs A."/>
            <person name="Gujja S."/>
            <person name="Hansen M."/>
            <person name="Howarth C."/>
            <person name="Imamovic A."/>
            <person name="Larimer J."/>
            <person name="McCowan C."/>
            <person name="Montmayeur A."/>
            <person name="Murphy C."/>
            <person name="Neiman D."/>
            <person name="Pearson M."/>
            <person name="Priest M."/>
            <person name="Roberts A."/>
            <person name="Saif S."/>
            <person name="Shea T."/>
            <person name="Sisk P."/>
            <person name="Sykes S."/>
            <person name="Wortman J."/>
            <person name="Nusbaum C."/>
            <person name="Birren B."/>
        </authorList>
    </citation>
    <scope>NUCLEOTIDE SEQUENCE [LARGE SCALE GENOMIC DNA]</scope>
    <source>
        <strain evidence="3">race PST-78</strain>
    </source>
</reference>
<evidence type="ECO:0000313" key="2">
    <source>
        <dbReference type="EMBL" id="KNE88702.1"/>
    </source>
</evidence>
<evidence type="ECO:0000256" key="1">
    <source>
        <dbReference type="SAM" id="MobiDB-lite"/>
    </source>
</evidence>
<sequence>MTRVTELINRHCDPPGVADRSDMHNESPADDPLPDNKSPLDDPVPVTETGLSESISDVDRAQEDTKQAADDSLPINESGIIIIPLDVTSYDCHHIILDVGNIAVSSNLMFKDRLEMIKKQNQHYTHGDYAQLESMTCGTNGHSTLNEAKGHEEAHLIERISMSFSVSNCMVDNAPNLTRFKVQGDLPELRVNSSDRKYNIVMSMIDVALPDFQDEMRS</sequence>
<dbReference type="EMBL" id="AJIL01001093">
    <property type="protein sequence ID" value="KNE88702.1"/>
    <property type="molecule type" value="Genomic_DNA"/>
</dbReference>
<keyword evidence="3" id="KW-1185">Reference proteome</keyword>
<dbReference type="STRING" id="1165861.A0A0L0UNP8"/>
<accession>A0A0L0UNP8</accession>
<comment type="caution">
    <text evidence="2">The sequence shown here is derived from an EMBL/GenBank/DDBJ whole genome shotgun (WGS) entry which is preliminary data.</text>
</comment>
<dbReference type="OrthoDB" id="428159at2759"/>
<organism evidence="2 3">
    <name type="scientific">Puccinia striiformis f. sp. tritici PST-78</name>
    <dbReference type="NCBI Taxonomy" id="1165861"/>
    <lineage>
        <taxon>Eukaryota</taxon>
        <taxon>Fungi</taxon>
        <taxon>Dikarya</taxon>
        <taxon>Basidiomycota</taxon>
        <taxon>Pucciniomycotina</taxon>
        <taxon>Pucciniomycetes</taxon>
        <taxon>Pucciniales</taxon>
        <taxon>Pucciniaceae</taxon>
        <taxon>Puccinia</taxon>
    </lineage>
</organism>
<name>A0A0L0UNP8_9BASI</name>
<evidence type="ECO:0000313" key="3">
    <source>
        <dbReference type="Proteomes" id="UP000054564"/>
    </source>
</evidence>
<feature type="compositionally biased region" description="Basic and acidic residues" evidence="1">
    <location>
        <begin position="8"/>
        <end position="27"/>
    </location>
</feature>
<gene>
    <name evidence="2" type="ORF">PSTG_17880</name>
</gene>
<feature type="region of interest" description="Disordered" evidence="1">
    <location>
        <begin position="1"/>
        <end position="71"/>
    </location>
</feature>